<evidence type="ECO:0000313" key="6">
    <source>
        <dbReference type="EMBL" id="GEK96974.1"/>
    </source>
</evidence>
<dbReference type="PROSITE" id="PS50111">
    <property type="entry name" value="CHEMOTAXIS_TRANSDUC_2"/>
    <property type="match status" value="1"/>
</dbReference>
<organism evidence="6 7">
    <name type="scientific">Gluconobacter kanchanaburiensis NBRC 103587</name>
    <dbReference type="NCBI Taxonomy" id="1307948"/>
    <lineage>
        <taxon>Bacteria</taxon>
        <taxon>Pseudomonadati</taxon>
        <taxon>Pseudomonadota</taxon>
        <taxon>Alphaproteobacteria</taxon>
        <taxon>Acetobacterales</taxon>
        <taxon>Acetobacteraceae</taxon>
        <taxon>Gluconobacter</taxon>
    </lineage>
</organism>
<evidence type="ECO:0000256" key="3">
    <source>
        <dbReference type="PROSITE-ProRule" id="PRU00284"/>
    </source>
</evidence>
<dbReference type="Proteomes" id="UP000321079">
    <property type="component" value="Unassembled WGS sequence"/>
</dbReference>
<proteinExistence type="inferred from homology"/>
<evidence type="ECO:0000256" key="2">
    <source>
        <dbReference type="ARBA" id="ARBA00029447"/>
    </source>
</evidence>
<dbReference type="InterPro" id="IPR004090">
    <property type="entry name" value="Chemotax_Me-accpt_rcpt"/>
</dbReference>
<dbReference type="PANTHER" id="PTHR43531:SF11">
    <property type="entry name" value="METHYL-ACCEPTING CHEMOTAXIS PROTEIN 3"/>
    <property type="match status" value="1"/>
</dbReference>
<dbReference type="Gene3D" id="1.10.287.950">
    <property type="entry name" value="Methyl-accepting chemotaxis protein"/>
    <property type="match status" value="1"/>
</dbReference>
<feature type="compositionally biased region" description="Basic and acidic residues" evidence="4">
    <location>
        <begin position="131"/>
        <end position="146"/>
    </location>
</feature>
<dbReference type="PANTHER" id="PTHR43531">
    <property type="entry name" value="PROTEIN ICFG"/>
    <property type="match status" value="1"/>
</dbReference>
<name>A0A511B9J6_9PROT</name>
<dbReference type="PRINTS" id="PR00260">
    <property type="entry name" value="CHEMTRNSDUCR"/>
</dbReference>
<dbReference type="RefSeq" id="WP_146862737.1">
    <property type="nucleotide sequence ID" value="NZ_BARK01000003.1"/>
</dbReference>
<dbReference type="SUPFAM" id="SSF58104">
    <property type="entry name" value="Methyl-accepting chemotaxis protein (MCP) signaling domain"/>
    <property type="match status" value="1"/>
</dbReference>
<dbReference type="Pfam" id="PF00015">
    <property type="entry name" value="MCPsignal"/>
    <property type="match status" value="1"/>
</dbReference>
<dbReference type="OrthoDB" id="266313at2"/>
<dbReference type="InterPro" id="IPR004089">
    <property type="entry name" value="MCPsignal_dom"/>
</dbReference>
<evidence type="ECO:0000256" key="4">
    <source>
        <dbReference type="SAM" id="MobiDB-lite"/>
    </source>
</evidence>
<evidence type="ECO:0000259" key="5">
    <source>
        <dbReference type="PROSITE" id="PS50111"/>
    </source>
</evidence>
<reference evidence="6 7" key="1">
    <citation type="submission" date="2019-07" db="EMBL/GenBank/DDBJ databases">
        <title>Whole genome shotgun sequence of Gluconobacter kanchanaburiensis NBRC 103587.</title>
        <authorList>
            <person name="Hosoyama A."/>
            <person name="Uohara A."/>
            <person name="Ohji S."/>
            <person name="Ichikawa N."/>
        </authorList>
    </citation>
    <scope>NUCLEOTIDE SEQUENCE [LARGE SCALE GENOMIC DNA]</scope>
    <source>
        <strain evidence="6 7">NBRC 103587</strain>
    </source>
</reference>
<feature type="region of interest" description="Disordered" evidence="4">
    <location>
        <begin position="131"/>
        <end position="150"/>
    </location>
</feature>
<keyword evidence="1" id="KW-0145">Chemotaxis</keyword>
<dbReference type="GO" id="GO:0016020">
    <property type="term" value="C:membrane"/>
    <property type="evidence" value="ECO:0007669"/>
    <property type="project" value="InterPro"/>
</dbReference>
<sequence>MGQTARSAVEARGTALEMRGQTGVISVIMHSANAAIIEAARAGGAGQDFDVLTKEIRVLAQSTEKLAQDIRNIIMSSGRQVEEGVQLVGEAYCSMNVISEPVDGITLPLEDISHSTTGEAESLERIHLGHQRNEADDPEERGHGRAGECSPLQFRFGQSQSSSSYGASFAAALTGAVS</sequence>
<dbReference type="GO" id="GO:0007165">
    <property type="term" value="P:signal transduction"/>
    <property type="evidence" value="ECO:0007669"/>
    <property type="project" value="UniProtKB-KW"/>
</dbReference>
<accession>A0A511B9J6</accession>
<dbReference type="AlphaFoldDB" id="A0A511B9J6"/>
<keyword evidence="3" id="KW-0807">Transducer</keyword>
<comment type="similarity">
    <text evidence="2">Belongs to the methyl-accepting chemotaxis (MCP) protein family.</text>
</comment>
<evidence type="ECO:0000256" key="1">
    <source>
        <dbReference type="ARBA" id="ARBA00022500"/>
    </source>
</evidence>
<protein>
    <recommendedName>
        <fullName evidence="5">Methyl-accepting transducer domain-containing protein</fullName>
    </recommendedName>
</protein>
<keyword evidence="7" id="KW-1185">Reference proteome</keyword>
<dbReference type="EMBL" id="BJVA01000014">
    <property type="protein sequence ID" value="GEK96974.1"/>
    <property type="molecule type" value="Genomic_DNA"/>
</dbReference>
<gene>
    <name evidence="6" type="ORF">GKA01_21710</name>
</gene>
<dbReference type="GO" id="GO:0006935">
    <property type="term" value="P:chemotaxis"/>
    <property type="evidence" value="ECO:0007669"/>
    <property type="project" value="UniProtKB-KW"/>
</dbReference>
<dbReference type="InterPro" id="IPR051310">
    <property type="entry name" value="MCP_chemotaxis"/>
</dbReference>
<comment type="caution">
    <text evidence="6">The sequence shown here is derived from an EMBL/GenBank/DDBJ whole genome shotgun (WGS) entry which is preliminary data.</text>
</comment>
<evidence type="ECO:0000313" key="7">
    <source>
        <dbReference type="Proteomes" id="UP000321079"/>
    </source>
</evidence>
<feature type="domain" description="Methyl-accepting transducer" evidence="5">
    <location>
        <begin position="1"/>
        <end position="135"/>
    </location>
</feature>
<dbReference type="GO" id="GO:0004888">
    <property type="term" value="F:transmembrane signaling receptor activity"/>
    <property type="evidence" value="ECO:0007669"/>
    <property type="project" value="InterPro"/>
</dbReference>